<dbReference type="PANTHER" id="PTHR10683">
    <property type="entry name" value="TRANSALDOLASE"/>
    <property type="match status" value="1"/>
</dbReference>
<dbReference type="Gene3D" id="3.20.20.70">
    <property type="entry name" value="Aldolase class I"/>
    <property type="match status" value="1"/>
</dbReference>
<dbReference type="SUPFAM" id="SSF51569">
    <property type="entry name" value="Aldolase"/>
    <property type="match status" value="1"/>
</dbReference>
<organism evidence="2 3">
    <name type="scientific">Tetrabaena socialis</name>
    <dbReference type="NCBI Taxonomy" id="47790"/>
    <lineage>
        <taxon>Eukaryota</taxon>
        <taxon>Viridiplantae</taxon>
        <taxon>Chlorophyta</taxon>
        <taxon>core chlorophytes</taxon>
        <taxon>Chlorophyceae</taxon>
        <taxon>CS clade</taxon>
        <taxon>Chlamydomonadales</taxon>
        <taxon>Tetrabaenaceae</taxon>
        <taxon>Tetrabaena</taxon>
    </lineage>
</organism>
<dbReference type="Proteomes" id="UP000236333">
    <property type="component" value="Unassembled WGS sequence"/>
</dbReference>
<evidence type="ECO:0000256" key="1">
    <source>
        <dbReference type="ARBA" id="ARBA00023270"/>
    </source>
</evidence>
<gene>
    <name evidence="2" type="ORF">TSOC_001281</name>
</gene>
<dbReference type="GO" id="GO:0006098">
    <property type="term" value="P:pentose-phosphate shunt"/>
    <property type="evidence" value="ECO:0007669"/>
    <property type="project" value="UniProtKB-UniPathway"/>
</dbReference>
<dbReference type="AlphaFoldDB" id="A0A2J8AH81"/>
<evidence type="ECO:0000313" key="3">
    <source>
        <dbReference type="Proteomes" id="UP000236333"/>
    </source>
</evidence>
<accession>A0A2J8AH81</accession>
<evidence type="ECO:0000313" key="2">
    <source>
        <dbReference type="EMBL" id="PNH11872.1"/>
    </source>
</evidence>
<dbReference type="PANTHER" id="PTHR10683:SF18">
    <property type="entry name" value="TRANSALDOLASE"/>
    <property type="match status" value="1"/>
</dbReference>
<reference evidence="2 3" key="1">
    <citation type="journal article" date="2017" name="Mol. Biol. Evol.">
        <title>The 4-celled Tetrabaena socialis nuclear genome reveals the essential components for genetic control of cell number at the origin of multicellularity in the volvocine lineage.</title>
        <authorList>
            <person name="Featherston J."/>
            <person name="Arakaki Y."/>
            <person name="Hanschen E.R."/>
            <person name="Ferris P.J."/>
            <person name="Michod R.E."/>
            <person name="Olson B.J.S.C."/>
            <person name="Nozaki H."/>
            <person name="Durand P.M."/>
        </authorList>
    </citation>
    <scope>NUCLEOTIDE SEQUENCE [LARGE SCALE GENOMIC DNA]</scope>
    <source>
        <strain evidence="2 3">NIES-571</strain>
    </source>
</reference>
<comment type="caution">
    <text evidence="2">The sequence shown here is derived from an EMBL/GenBank/DDBJ whole genome shotgun (WGS) entry which is preliminary data.</text>
</comment>
<name>A0A2J8AH81_9CHLO</name>
<dbReference type="InterPro" id="IPR001585">
    <property type="entry name" value="TAL/FSA"/>
</dbReference>
<dbReference type="PROSITE" id="PS01054">
    <property type="entry name" value="TRANSALDOLASE_1"/>
    <property type="match status" value="1"/>
</dbReference>
<dbReference type="OrthoDB" id="2015515at2759"/>
<keyword evidence="3" id="KW-1185">Reference proteome</keyword>
<dbReference type="UniPathway" id="UPA00115">
    <property type="reaction ID" value="UER00414"/>
</dbReference>
<keyword evidence="1" id="KW-0704">Schiff base</keyword>
<dbReference type="Pfam" id="PF00923">
    <property type="entry name" value="TAL_FSA"/>
    <property type="match status" value="1"/>
</dbReference>
<proteinExistence type="predicted"/>
<dbReference type="InterPro" id="IPR013785">
    <property type="entry name" value="Aldolase_TIM"/>
</dbReference>
<dbReference type="GO" id="GO:0005975">
    <property type="term" value="P:carbohydrate metabolic process"/>
    <property type="evidence" value="ECO:0007669"/>
    <property type="project" value="InterPro"/>
</dbReference>
<sequence>MTAAPSASTAITCGSSEEGAMALQTQPSTRRVLRGCDAPQAAARPRSVAVRAYIEEKAPHAAPHKGTSHALAFKNQLEALRSMSVVVADSGELDLVKKYRPQDCTTNPSLVYKALSMPENRHMLERALAADKRSPEHAQPGVTRPYAGVADQLSVDLGSELARIVPGRVSTEVDANLSYASQMAVDKLKQGIEAFAADQAKLEDLLAATAAGQVKHNH</sequence>
<dbReference type="InterPro" id="IPR018225">
    <property type="entry name" value="Transaldolase_AS"/>
</dbReference>
<protein>
    <submittedName>
        <fullName evidence="2">Transaldolase</fullName>
    </submittedName>
</protein>
<dbReference type="EMBL" id="PGGS01000020">
    <property type="protein sequence ID" value="PNH11872.1"/>
    <property type="molecule type" value="Genomic_DNA"/>
</dbReference>